<dbReference type="PRINTS" id="PR00452">
    <property type="entry name" value="SH3DOMAIN"/>
</dbReference>
<dbReference type="Proteomes" id="UP000095038">
    <property type="component" value="Unassembled WGS sequence"/>
</dbReference>
<dbReference type="RefSeq" id="XP_020049672.1">
    <property type="nucleotide sequence ID" value="XM_020190155.1"/>
</dbReference>
<dbReference type="EMBL" id="KV454475">
    <property type="protein sequence ID" value="ODV63365.1"/>
    <property type="molecule type" value="Genomic_DNA"/>
</dbReference>
<keyword evidence="5" id="KW-1185">Reference proteome</keyword>
<keyword evidence="1 2" id="KW-0728">SH3 domain</keyword>
<evidence type="ECO:0000313" key="5">
    <source>
        <dbReference type="Proteomes" id="UP000095038"/>
    </source>
</evidence>
<feature type="non-terminal residue" evidence="4">
    <location>
        <position position="62"/>
    </location>
</feature>
<sequence>MATPPFKVRAVYEYASDYPDDLVFDADQIITVTSIEDDEWYAGTYTGKNGQPLEGIFPKNFV</sequence>
<dbReference type="PANTHER" id="PTHR46026:SF1">
    <property type="entry name" value="RHO-TYPE GUANINE NUCLEOTIDE EXCHANGE FACTOR, ISOFORM F"/>
    <property type="match status" value="1"/>
</dbReference>
<dbReference type="AlphaFoldDB" id="A0A1D2VP89"/>
<dbReference type="OrthoDB" id="207120at2759"/>
<dbReference type="InParanoid" id="A0A1D2VP89"/>
<dbReference type="GeneID" id="30963791"/>
<accession>A0A1D2VP89</accession>
<dbReference type="InterPro" id="IPR036028">
    <property type="entry name" value="SH3-like_dom_sf"/>
</dbReference>
<evidence type="ECO:0000256" key="2">
    <source>
        <dbReference type="PROSITE-ProRule" id="PRU00192"/>
    </source>
</evidence>
<dbReference type="InterPro" id="IPR001452">
    <property type="entry name" value="SH3_domain"/>
</dbReference>
<protein>
    <submittedName>
        <fullName evidence="4">Bbc1 Sh3 domain complexed with A peptide from Las17</fullName>
    </submittedName>
</protein>
<name>A0A1D2VP89_9ASCO</name>
<dbReference type="PROSITE" id="PS50002">
    <property type="entry name" value="SH3"/>
    <property type="match status" value="1"/>
</dbReference>
<dbReference type="STRING" id="1344418.A0A1D2VP89"/>
<dbReference type="SMART" id="SM00326">
    <property type="entry name" value="SH3"/>
    <property type="match status" value="1"/>
</dbReference>
<gene>
    <name evidence="4" type="ORF">ASCRUDRAFT_30043</name>
</gene>
<evidence type="ECO:0000313" key="4">
    <source>
        <dbReference type="EMBL" id="ODV63365.1"/>
    </source>
</evidence>
<evidence type="ECO:0000259" key="3">
    <source>
        <dbReference type="PROSITE" id="PS50002"/>
    </source>
</evidence>
<dbReference type="PANTHER" id="PTHR46026">
    <property type="entry name" value="RHO-TYPE GUANINE NUCLEOTIDE EXCHANGE FACTOR, ISOFORM F"/>
    <property type="match status" value="1"/>
</dbReference>
<organism evidence="4 5">
    <name type="scientific">Ascoidea rubescens DSM 1968</name>
    <dbReference type="NCBI Taxonomy" id="1344418"/>
    <lineage>
        <taxon>Eukaryota</taxon>
        <taxon>Fungi</taxon>
        <taxon>Dikarya</taxon>
        <taxon>Ascomycota</taxon>
        <taxon>Saccharomycotina</taxon>
        <taxon>Saccharomycetes</taxon>
        <taxon>Ascoideaceae</taxon>
        <taxon>Ascoidea</taxon>
    </lineage>
</organism>
<evidence type="ECO:0000256" key="1">
    <source>
        <dbReference type="ARBA" id="ARBA00022443"/>
    </source>
</evidence>
<dbReference type="SUPFAM" id="SSF50044">
    <property type="entry name" value="SH3-domain"/>
    <property type="match status" value="1"/>
</dbReference>
<dbReference type="Gene3D" id="2.30.30.40">
    <property type="entry name" value="SH3 Domains"/>
    <property type="match status" value="1"/>
</dbReference>
<dbReference type="Pfam" id="PF07653">
    <property type="entry name" value="SH3_2"/>
    <property type="match status" value="1"/>
</dbReference>
<feature type="domain" description="SH3" evidence="3">
    <location>
        <begin position="3"/>
        <end position="62"/>
    </location>
</feature>
<proteinExistence type="predicted"/>
<reference evidence="5" key="1">
    <citation type="submission" date="2016-05" db="EMBL/GenBank/DDBJ databases">
        <title>Comparative genomics of biotechnologically important yeasts.</title>
        <authorList>
            <consortium name="DOE Joint Genome Institute"/>
            <person name="Riley R."/>
            <person name="Haridas S."/>
            <person name="Wolfe K.H."/>
            <person name="Lopes M.R."/>
            <person name="Hittinger C.T."/>
            <person name="Goker M."/>
            <person name="Salamov A."/>
            <person name="Wisecaver J."/>
            <person name="Long T.M."/>
            <person name="Aerts A.L."/>
            <person name="Barry K."/>
            <person name="Choi C."/>
            <person name="Clum A."/>
            <person name="Coughlan A.Y."/>
            <person name="Deshpande S."/>
            <person name="Douglass A.P."/>
            <person name="Hanson S.J."/>
            <person name="Klenk H.-P."/>
            <person name="Labutti K."/>
            <person name="Lapidus A."/>
            <person name="Lindquist E."/>
            <person name="Lipzen A."/>
            <person name="Meier-Kolthoff J.P."/>
            <person name="Ohm R.A."/>
            <person name="Otillar R.P."/>
            <person name="Pangilinan J."/>
            <person name="Peng Y."/>
            <person name="Rokas A."/>
            <person name="Rosa C.A."/>
            <person name="Scheuner C."/>
            <person name="Sibirny A.A."/>
            <person name="Slot J.C."/>
            <person name="Stielow J.B."/>
            <person name="Sun H."/>
            <person name="Kurtzman C.P."/>
            <person name="Blackwell M."/>
            <person name="Grigoriev I.V."/>
            <person name="Jeffries T.W."/>
        </authorList>
    </citation>
    <scope>NUCLEOTIDE SEQUENCE [LARGE SCALE GENOMIC DNA]</scope>
    <source>
        <strain evidence="5">DSM 1968</strain>
    </source>
</reference>